<evidence type="ECO:0000313" key="3">
    <source>
        <dbReference type="Proteomes" id="UP000268535"/>
    </source>
</evidence>
<dbReference type="AlphaFoldDB" id="A0A4P9WPS9"/>
<sequence>MRHKLCTFILRNPPGGGESSAKERRKDKKDRRAAKSGTQSPKAASIADADGDAADAAASAEHASPKTKVRAKTEQELEQEEEDAAQDALTRRIQAEAAALEPVEIEEDDDWADDTSPEAVAKRMATLALSAKVSRALNKKDSVDDEDDEDDPLEELASYITEQGRACPDDAILDKIDELEIRSDRALRREDH</sequence>
<proteinExistence type="predicted"/>
<dbReference type="Proteomes" id="UP000268535">
    <property type="component" value="Unassembled WGS sequence"/>
</dbReference>
<evidence type="ECO:0000313" key="2">
    <source>
        <dbReference type="EMBL" id="RKO95149.1"/>
    </source>
</evidence>
<feature type="region of interest" description="Disordered" evidence="1">
    <location>
        <begin position="1"/>
        <end position="118"/>
    </location>
</feature>
<organism evidence="2 3">
    <name type="scientific">Caulochytrium protostelioides</name>
    <dbReference type="NCBI Taxonomy" id="1555241"/>
    <lineage>
        <taxon>Eukaryota</taxon>
        <taxon>Fungi</taxon>
        <taxon>Fungi incertae sedis</taxon>
        <taxon>Chytridiomycota</taxon>
        <taxon>Chytridiomycota incertae sedis</taxon>
        <taxon>Chytridiomycetes</taxon>
        <taxon>Caulochytriales</taxon>
        <taxon>Caulochytriaceae</taxon>
        <taxon>Caulochytrium</taxon>
    </lineage>
</organism>
<name>A0A4P9WPS9_9FUNG</name>
<feature type="compositionally biased region" description="Basic residues" evidence="1">
    <location>
        <begin position="23"/>
        <end position="34"/>
    </location>
</feature>
<protein>
    <submittedName>
        <fullName evidence="2">Uncharacterized protein</fullName>
    </submittedName>
</protein>
<feature type="compositionally biased region" description="Low complexity" evidence="1">
    <location>
        <begin position="43"/>
        <end position="62"/>
    </location>
</feature>
<gene>
    <name evidence="2" type="ORF">CAUPRSCDRAFT_13112</name>
</gene>
<feature type="compositionally biased region" description="Acidic residues" evidence="1">
    <location>
        <begin position="76"/>
        <end position="85"/>
    </location>
</feature>
<accession>A0A4P9WPS9</accession>
<dbReference type="EMBL" id="ML012817">
    <property type="protein sequence ID" value="RKO95149.1"/>
    <property type="molecule type" value="Genomic_DNA"/>
</dbReference>
<reference evidence="3" key="1">
    <citation type="journal article" date="2018" name="Nat. Microbiol.">
        <title>Leveraging single-cell genomics to expand the fungal tree of life.</title>
        <authorList>
            <person name="Ahrendt S.R."/>
            <person name="Quandt C.A."/>
            <person name="Ciobanu D."/>
            <person name="Clum A."/>
            <person name="Salamov A."/>
            <person name="Andreopoulos B."/>
            <person name="Cheng J.F."/>
            <person name="Woyke T."/>
            <person name="Pelin A."/>
            <person name="Henrissat B."/>
            <person name="Reynolds N.K."/>
            <person name="Benny G.L."/>
            <person name="Smith M.E."/>
            <person name="James T.Y."/>
            <person name="Grigoriev I.V."/>
        </authorList>
    </citation>
    <scope>NUCLEOTIDE SEQUENCE [LARGE SCALE GENOMIC DNA]</scope>
    <source>
        <strain evidence="3">ATCC 52028</strain>
    </source>
</reference>
<feature type="compositionally biased region" description="Acidic residues" evidence="1">
    <location>
        <begin position="103"/>
        <end position="116"/>
    </location>
</feature>
<evidence type="ECO:0000256" key="1">
    <source>
        <dbReference type="SAM" id="MobiDB-lite"/>
    </source>
</evidence>